<reference evidence="2 3" key="1">
    <citation type="submission" date="2020-06" db="EMBL/GenBank/DDBJ databases">
        <authorList>
            <person name="Li R."/>
            <person name="Bekaert M."/>
        </authorList>
    </citation>
    <scope>NUCLEOTIDE SEQUENCE [LARGE SCALE GENOMIC DNA]</scope>
    <source>
        <strain evidence="3">wild</strain>
    </source>
</reference>
<dbReference type="Proteomes" id="UP000507470">
    <property type="component" value="Unassembled WGS sequence"/>
</dbReference>
<dbReference type="Pfam" id="PF00024">
    <property type="entry name" value="PAN_1"/>
    <property type="match status" value="1"/>
</dbReference>
<protein>
    <recommendedName>
        <fullName evidence="1">Apple domain-containing protein</fullName>
    </recommendedName>
</protein>
<keyword evidence="3" id="KW-1185">Reference proteome</keyword>
<proteinExistence type="predicted"/>
<evidence type="ECO:0000259" key="1">
    <source>
        <dbReference type="PROSITE" id="PS50948"/>
    </source>
</evidence>
<organism evidence="2 3">
    <name type="scientific">Mytilus coruscus</name>
    <name type="common">Sea mussel</name>
    <dbReference type="NCBI Taxonomy" id="42192"/>
    <lineage>
        <taxon>Eukaryota</taxon>
        <taxon>Metazoa</taxon>
        <taxon>Spiralia</taxon>
        <taxon>Lophotrochozoa</taxon>
        <taxon>Mollusca</taxon>
        <taxon>Bivalvia</taxon>
        <taxon>Autobranchia</taxon>
        <taxon>Pteriomorphia</taxon>
        <taxon>Mytilida</taxon>
        <taxon>Mytiloidea</taxon>
        <taxon>Mytilidae</taxon>
        <taxon>Mytilinae</taxon>
        <taxon>Mytilus</taxon>
    </lineage>
</organism>
<dbReference type="InterPro" id="IPR022041">
    <property type="entry name" value="Methyltransf_FA"/>
</dbReference>
<dbReference type="InterPro" id="IPR003609">
    <property type="entry name" value="Pan_app"/>
</dbReference>
<name>A0A6J8CI35_MYTCO</name>
<evidence type="ECO:0000313" key="3">
    <source>
        <dbReference type="Proteomes" id="UP000507470"/>
    </source>
</evidence>
<sequence>MFFGEYYQTHQEVNINDQLLSDLDSPNFYEIVIGSNKGNNVIIRRKLRIAAVYAKETPGITSCTDFKKFVLTWSGDGHIQMNMMKGSIDKSVTSWTDLSPFNITGIGIRTGWGSTGTWRIEFKGQFNGYFCGKFNLYGNMTLLRTTIVINSVFCSTLCFSSGTCLGFNFNKNTNECQLIAVGQVMTTYYQPDWELYAKYLNGRSACAV</sequence>
<dbReference type="AlphaFoldDB" id="A0A6J8CI35"/>
<dbReference type="EMBL" id="CACVKT020005409">
    <property type="protein sequence ID" value="CAC5394922.1"/>
    <property type="molecule type" value="Genomic_DNA"/>
</dbReference>
<feature type="domain" description="Apple" evidence="1">
    <location>
        <begin position="131"/>
        <end position="200"/>
    </location>
</feature>
<dbReference type="Pfam" id="PF12248">
    <property type="entry name" value="Methyltransf_FA"/>
    <property type="match status" value="1"/>
</dbReference>
<accession>A0A6J8CI35</accession>
<gene>
    <name evidence="2" type="ORF">MCOR_29639</name>
</gene>
<dbReference type="PROSITE" id="PS50948">
    <property type="entry name" value="PAN"/>
    <property type="match status" value="1"/>
</dbReference>
<evidence type="ECO:0000313" key="2">
    <source>
        <dbReference type="EMBL" id="CAC5394922.1"/>
    </source>
</evidence>
<dbReference type="OrthoDB" id="2142040at2759"/>